<dbReference type="GeneID" id="1261594"/>
<dbReference type="KEGG" id="vg:1261594"/>
<protein>
    <submittedName>
        <fullName evidence="1">Uncharacterized protein</fullName>
    </submittedName>
</protein>
<dbReference type="Proteomes" id="UP000250156">
    <property type="component" value="Segment"/>
</dbReference>
<organismHost>
    <name type="scientific">Mycobacterium</name>
    <dbReference type="NCBI Taxonomy" id="1763"/>
</organismHost>
<accession>A0A2Z5XD23</accession>
<evidence type="ECO:0000313" key="2">
    <source>
        <dbReference type="Proteomes" id="UP000250156"/>
    </source>
</evidence>
<organism evidence="1 2">
    <name type="scientific">Mycobacterium phage D29</name>
    <name type="common">Mycobacteriophage D29</name>
    <dbReference type="NCBI Taxonomy" id="28369"/>
    <lineage>
        <taxon>Viruses</taxon>
        <taxon>Duplodnaviria</taxon>
        <taxon>Heunggongvirae</taxon>
        <taxon>Uroviricota</taxon>
        <taxon>Caudoviricetes</taxon>
        <taxon>Fromanvirus</taxon>
    </lineage>
</organism>
<dbReference type="OrthoDB" id="24282at10239"/>
<dbReference type="Pfam" id="PF17468">
    <property type="entry name" value="GP52"/>
    <property type="match status" value="1"/>
</dbReference>
<proteinExistence type="predicted"/>
<dbReference type="RefSeq" id="NP_046867.1">
    <property type="nucleotide sequence ID" value="NC_001900.1"/>
</dbReference>
<name>A0A2Z5XD23_BPMD2</name>
<sequence length="61" mass="7062">MQNLLDPTFNGMPGSEMYRAEVFPELFPHQKPMLLENWSQDDLEQYVGGVFTPGYGQRRPT</sequence>
<dbReference type="EMBL" id="AP018480">
    <property type="protein sequence ID" value="BBC44180.1"/>
    <property type="molecule type" value="Genomic_DNA"/>
</dbReference>
<evidence type="ECO:0000313" key="1">
    <source>
        <dbReference type="EMBL" id="BBC44180.1"/>
    </source>
</evidence>
<reference evidence="1 2" key="1">
    <citation type="submission" date="2018-01" db="EMBL/GenBank/DDBJ databases">
        <title>Genome sequence of Mycobacterium phage D29.</title>
        <authorList>
            <person name="Uchiyama J."/>
            <person name="Matsuzaki S."/>
        </authorList>
    </citation>
    <scope>NUCLEOTIDE SEQUENCE [LARGE SCALE GENOMIC DNA]</scope>
</reference>
<dbReference type="InterPro" id="IPR035344">
    <property type="entry name" value="Gp52"/>
</dbReference>